<evidence type="ECO:0000256" key="1">
    <source>
        <dbReference type="SAM" id="Phobius"/>
    </source>
</evidence>
<dbReference type="EMBL" id="JAFCLK010000037">
    <property type="protein sequence ID" value="MBR1140185.1"/>
    <property type="molecule type" value="Genomic_DNA"/>
</dbReference>
<accession>A0ABS5GG90</accession>
<dbReference type="RefSeq" id="WP_172241266.1">
    <property type="nucleotide sequence ID" value="NZ_JABFDP010000031.1"/>
</dbReference>
<dbReference type="Proteomes" id="UP001314635">
    <property type="component" value="Unassembled WGS sequence"/>
</dbReference>
<reference evidence="3" key="1">
    <citation type="journal article" date="2021" name="ISME J.">
        <title>Evolutionary origin and ecological implication of a unique nif island in free-living Bradyrhizobium lineages.</title>
        <authorList>
            <person name="Tao J."/>
        </authorList>
    </citation>
    <scope>NUCLEOTIDE SEQUENCE [LARGE SCALE GENOMIC DNA]</scope>
    <source>
        <strain evidence="3">SZCCT0094</strain>
    </source>
</reference>
<evidence type="ECO:0000313" key="2">
    <source>
        <dbReference type="EMBL" id="MBR1140185.1"/>
    </source>
</evidence>
<keyword evidence="1" id="KW-0812">Transmembrane</keyword>
<proteinExistence type="predicted"/>
<keyword evidence="1" id="KW-1133">Transmembrane helix</keyword>
<protein>
    <submittedName>
        <fullName evidence="2">Uncharacterized protein</fullName>
    </submittedName>
</protein>
<sequence>MPTNIALLSPSHSPDASNLSDAATARDAISVLTFSFVGLVTELLAILGSNGDGWATSLSSGLIAGAPPLAAVIALRVAGTRPLRHRRHSRQS</sequence>
<name>A0ABS5GG90_9BRAD</name>
<keyword evidence="3" id="KW-1185">Reference proteome</keyword>
<feature type="transmembrane region" description="Helical" evidence="1">
    <location>
        <begin position="54"/>
        <end position="78"/>
    </location>
</feature>
<evidence type="ECO:0000313" key="3">
    <source>
        <dbReference type="Proteomes" id="UP001314635"/>
    </source>
</evidence>
<comment type="caution">
    <text evidence="2">The sequence shown here is derived from an EMBL/GenBank/DDBJ whole genome shotgun (WGS) entry which is preliminary data.</text>
</comment>
<keyword evidence="1" id="KW-0472">Membrane</keyword>
<gene>
    <name evidence="2" type="ORF">JQ619_30945</name>
</gene>
<feature type="transmembrane region" description="Helical" evidence="1">
    <location>
        <begin position="28"/>
        <end position="48"/>
    </location>
</feature>
<organism evidence="2 3">
    <name type="scientific">Bradyrhizobium denitrificans</name>
    <dbReference type="NCBI Taxonomy" id="2734912"/>
    <lineage>
        <taxon>Bacteria</taxon>
        <taxon>Pseudomonadati</taxon>
        <taxon>Pseudomonadota</taxon>
        <taxon>Alphaproteobacteria</taxon>
        <taxon>Hyphomicrobiales</taxon>
        <taxon>Nitrobacteraceae</taxon>
        <taxon>Bradyrhizobium</taxon>
    </lineage>
</organism>